<accession>A0A329RH53</accession>
<dbReference type="OrthoDB" id="128953at2759"/>
<name>A0A329RH53_9STRA</name>
<dbReference type="EMBL" id="RCMI01000379">
    <property type="protein sequence ID" value="KAG2914079.1"/>
    <property type="molecule type" value="Genomic_DNA"/>
</dbReference>
<evidence type="ECO:0000313" key="10">
    <source>
        <dbReference type="EMBL" id="RAW25463.1"/>
    </source>
</evidence>
<dbReference type="VEuPathDB" id="FungiDB:PC110_g20942"/>
<reference evidence="9 11" key="1">
    <citation type="submission" date="2018-01" db="EMBL/GenBank/DDBJ databases">
        <title>Draft genome of the strawberry crown rot pathogen Phytophthora cactorum.</title>
        <authorList>
            <person name="Armitage A.D."/>
            <person name="Lysoe E."/>
            <person name="Nellist C.F."/>
            <person name="Harrison R.J."/>
            <person name="Brurberg M.B."/>
        </authorList>
    </citation>
    <scope>NUCLEOTIDE SEQUENCE [LARGE SCALE GENOMIC DNA]</scope>
    <source>
        <strain evidence="9 11">10300</strain>
    </source>
</reference>
<dbReference type="CDD" id="cd14686">
    <property type="entry name" value="bZIP"/>
    <property type="match status" value="1"/>
</dbReference>
<dbReference type="EMBL" id="MJFZ01001257">
    <property type="protein sequence ID" value="RAW22616.1"/>
    <property type="molecule type" value="Genomic_DNA"/>
</dbReference>
<evidence type="ECO:0000313" key="4">
    <source>
        <dbReference type="EMBL" id="KAG2914079.1"/>
    </source>
</evidence>
<dbReference type="VEuPathDB" id="FungiDB:PC110_g22243"/>
<dbReference type="VEuPathDB" id="FungiDB:PC110_g20940"/>
<dbReference type="EMBL" id="MJFZ01000747">
    <property type="protein sequence ID" value="RAW25463.1"/>
    <property type="molecule type" value="Genomic_DNA"/>
</dbReference>
<dbReference type="EMBL" id="RCMV01003567">
    <property type="protein sequence ID" value="KAG3198352.1"/>
    <property type="molecule type" value="Genomic_DNA"/>
</dbReference>
<evidence type="ECO:0008006" key="12">
    <source>
        <dbReference type="Google" id="ProtNLM"/>
    </source>
</evidence>
<dbReference type="EMBL" id="RCMG01000128">
    <property type="protein sequence ID" value="KAG2862449.1"/>
    <property type="molecule type" value="Genomic_DNA"/>
</dbReference>
<dbReference type="Proteomes" id="UP000760860">
    <property type="component" value="Unassembled WGS sequence"/>
</dbReference>
<proteinExistence type="predicted"/>
<reference evidence="2" key="2">
    <citation type="submission" date="2018-10" db="EMBL/GenBank/DDBJ databases">
        <title>Effector identification in a new, highly contiguous assembly of the strawberry crown rot pathogen Phytophthora cactorum.</title>
        <authorList>
            <person name="Armitage A.D."/>
            <person name="Nellist C.F."/>
            <person name="Bates H."/>
            <person name="Vickerstaff R.J."/>
            <person name="Harrison R.J."/>
        </authorList>
    </citation>
    <scope>NUCLEOTIDE SEQUENCE</scope>
    <source>
        <strain evidence="2">15-7</strain>
        <strain evidence="4">4032</strain>
        <strain evidence="3">4040</strain>
        <strain evidence="5">P415</strain>
        <strain evidence="6">P421</strain>
    </source>
</reference>
<comment type="caution">
    <text evidence="9">The sequence shown here is derived from an EMBL/GenBank/DDBJ whole genome shotgun (WGS) entry which is preliminary data.</text>
</comment>
<evidence type="ECO:0000313" key="6">
    <source>
        <dbReference type="EMBL" id="KAG3198352.1"/>
    </source>
</evidence>
<dbReference type="Proteomes" id="UP000251314">
    <property type="component" value="Unassembled WGS sequence"/>
</dbReference>
<dbReference type="Proteomes" id="UP000736787">
    <property type="component" value="Unassembled WGS sequence"/>
</dbReference>
<evidence type="ECO:0000313" key="3">
    <source>
        <dbReference type="EMBL" id="KAG2878546.1"/>
    </source>
</evidence>
<feature type="compositionally biased region" description="Polar residues" evidence="1">
    <location>
        <begin position="16"/>
        <end position="25"/>
    </location>
</feature>
<evidence type="ECO:0000313" key="2">
    <source>
        <dbReference type="EMBL" id="KAG2862449.1"/>
    </source>
</evidence>
<sequence>MSLSDNVIGDVVTRGRSMTNSNSGELSIDLSPRSKPSDETKDMTPMNSSSSQQQSRNLAPLLSTKKTPPVPAADPNGPMDAHQRGARLRQLQKIQQHRERCRQNQASYRRRQKNMETNLESDIRRLRIEIGILELGRHSSIFGAPMPPTVWSVAAEYFRLFRHGSPPQAHYSYATRFFEKSMASNVTDGLLVGPDALLANWRIFSLYFDDVDFKLERVEERAAESVLISTTATSITITSDTLRAVFLHLNSDAQGGTAGGEWSALATKLVDQRLVLYGSVKFYWDDSSNCVLRMETQLDLLTPMLRILGSLKDVSQVFSGAFVKPDCTLVPNHLITRGM</sequence>
<evidence type="ECO:0000313" key="11">
    <source>
        <dbReference type="Proteomes" id="UP000251314"/>
    </source>
</evidence>
<dbReference type="Proteomes" id="UP000735874">
    <property type="component" value="Unassembled WGS sequence"/>
</dbReference>
<dbReference type="Proteomes" id="UP000774804">
    <property type="component" value="Unassembled WGS sequence"/>
</dbReference>
<evidence type="ECO:0000313" key="7">
    <source>
        <dbReference type="EMBL" id="RAW21314.1"/>
    </source>
</evidence>
<organism evidence="9 11">
    <name type="scientific">Phytophthora cactorum</name>
    <dbReference type="NCBI Taxonomy" id="29920"/>
    <lineage>
        <taxon>Eukaryota</taxon>
        <taxon>Sar</taxon>
        <taxon>Stramenopiles</taxon>
        <taxon>Oomycota</taxon>
        <taxon>Peronosporomycetes</taxon>
        <taxon>Peronosporales</taxon>
        <taxon>Peronosporaceae</taxon>
        <taxon>Phytophthora</taxon>
    </lineage>
</organism>
<evidence type="ECO:0000313" key="8">
    <source>
        <dbReference type="EMBL" id="RAW22616.1"/>
    </source>
</evidence>
<dbReference type="VEuPathDB" id="FungiDB:PC110_g18125"/>
<protein>
    <recommendedName>
        <fullName evidence="12">BZIP domain-containing protein</fullName>
    </recommendedName>
</protein>
<feature type="region of interest" description="Disordered" evidence="1">
    <location>
        <begin position="1"/>
        <end position="114"/>
    </location>
</feature>
<keyword evidence="11" id="KW-1185">Reference proteome</keyword>
<dbReference type="AlphaFoldDB" id="A0A329RH53"/>
<gene>
    <name evidence="10" type="ORF">PC110_g18125</name>
    <name evidence="8" type="ORF">PC110_g20940</name>
    <name evidence="9" type="ORF">PC110_g20942</name>
    <name evidence="7" type="ORF">PC110_g22243</name>
    <name evidence="2" type="ORF">PC113_g6311</name>
    <name evidence="4" type="ORF">PC115_g11788</name>
    <name evidence="3" type="ORF">PC117_g26914</name>
    <name evidence="5" type="ORF">PC118_g5536</name>
    <name evidence="6" type="ORF">PC129_g24377</name>
</gene>
<evidence type="ECO:0000313" key="9">
    <source>
        <dbReference type="EMBL" id="RAW22618.1"/>
    </source>
</evidence>
<dbReference type="EMBL" id="RCMK01002784">
    <property type="protein sequence ID" value="KAG2878546.1"/>
    <property type="molecule type" value="Genomic_DNA"/>
</dbReference>
<evidence type="ECO:0000256" key="1">
    <source>
        <dbReference type="SAM" id="MobiDB-lite"/>
    </source>
</evidence>
<dbReference type="EMBL" id="MJFZ01001864">
    <property type="protein sequence ID" value="RAW21314.1"/>
    <property type="molecule type" value="Genomic_DNA"/>
</dbReference>
<evidence type="ECO:0000313" key="5">
    <source>
        <dbReference type="EMBL" id="KAG2990647.1"/>
    </source>
</evidence>
<dbReference type="Proteomes" id="UP000697107">
    <property type="component" value="Unassembled WGS sequence"/>
</dbReference>
<dbReference type="EMBL" id="RCML01000114">
    <property type="protein sequence ID" value="KAG2990647.1"/>
    <property type="molecule type" value="Genomic_DNA"/>
</dbReference>
<dbReference type="EMBL" id="MJFZ01001257">
    <property type="protein sequence ID" value="RAW22618.1"/>
    <property type="molecule type" value="Genomic_DNA"/>
</dbReference>